<evidence type="ECO:0000256" key="1">
    <source>
        <dbReference type="SAM" id="MobiDB-lite"/>
    </source>
</evidence>
<keyword evidence="3" id="KW-1185">Reference proteome</keyword>
<feature type="compositionally biased region" description="Basic residues" evidence="1">
    <location>
        <begin position="93"/>
        <end position="106"/>
    </location>
</feature>
<proteinExistence type="predicted"/>
<sequence>MTILNSQYGETKKKSLALKDSSHEEEDNEEEDDDDEESEDENEGLEFLLREFNKFHKERSRNWRTRANLQSATNAANLGISNQIAKRIKRRRNTRRNIKHIFHGKTKMIPPPPPVKTKTPTFVS</sequence>
<dbReference type="EMBL" id="JASCZI010241672">
    <property type="protein sequence ID" value="MED6204258.1"/>
    <property type="molecule type" value="Genomic_DNA"/>
</dbReference>
<feature type="region of interest" description="Disordered" evidence="1">
    <location>
        <begin position="1"/>
        <end position="45"/>
    </location>
</feature>
<dbReference type="Proteomes" id="UP001341840">
    <property type="component" value="Unassembled WGS sequence"/>
</dbReference>
<evidence type="ECO:0000313" key="3">
    <source>
        <dbReference type="Proteomes" id="UP001341840"/>
    </source>
</evidence>
<comment type="caution">
    <text evidence="2">The sequence shown here is derived from an EMBL/GenBank/DDBJ whole genome shotgun (WGS) entry which is preliminary data.</text>
</comment>
<name>A0ABU6Y6A6_9FABA</name>
<feature type="compositionally biased region" description="Acidic residues" evidence="1">
    <location>
        <begin position="23"/>
        <end position="44"/>
    </location>
</feature>
<gene>
    <name evidence="2" type="ORF">PIB30_007729</name>
</gene>
<feature type="region of interest" description="Disordered" evidence="1">
    <location>
        <begin position="93"/>
        <end position="124"/>
    </location>
</feature>
<organism evidence="2 3">
    <name type="scientific">Stylosanthes scabra</name>
    <dbReference type="NCBI Taxonomy" id="79078"/>
    <lineage>
        <taxon>Eukaryota</taxon>
        <taxon>Viridiplantae</taxon>
        <taxon>Streptophyta</taxon>
        <taxon>Embryophyta</taxon>
        <taxon>Tracheophyta</taxon>
        <taxon>Spermatophyta</taxon>
        <taxon>Magnoliopsida</taxon>
        <taxon>eudicotyledons</taxon>
        <taxon>Gunneridae</taxon>
        <taxon>Pentapetalae</taxon>
        <taxon>rosids</taxon>
        <taxon>fabids</taxon>
        <taxon>Fabales</taxon>
        <taxon>Fabaceae</taxon>
        <taxon>Papilionoideae</taxon>
        <taxon>50 kb inversion clade</taxon>
        <taxon>dalbergioids sensu lato</taxon>
        <taxon>Dalbergieae</taxon>
        <taxon>Pterocarpus clade</taxon>
        <taxon>Stylosanthes</taxon>
    </lineage>
</organism>
<evidence type="ECO:0000313" key="2">
    <source>
        <dbReference type="EMBL" id="MED6204258.1"/>
    </source>
</evidence>
<reference evidence="2 3" key="1">
    <citation type="journal article" date="2023" name="Plants (Basel)">
        <title>Bridging the Gap: Combining Genomics and Transcriptomics Approaches to Understand Stylosanthes scabra, an Orphan Legume from the Brazilian Caatinga.</title>
        <authorList>
            <person name="Ferreira-Neto J.R.C."/>
            <person name="da Silva M.D."/>
            <person name="Binneck E."/>
            <person name="de Melo N.F."/>
            <person name="da Silva R.H."/>
            <person name="de Melo A.L.T.M."/>
            <person name="Pandolfi V."/>
            <person name="Bustamante F.O."/>
            <person name="Brasileiro-Vidal A.C."/>
            <person name="Benko-Iseppon A.M."/>
        </authorList>
    </citation>
    <scope>NUCLEOTIDE SEQUENCE [LARGE SCALE GENOMIC DNA]</scope>
    <source>
        <tissue evidence="2">Leaves</tissue>
    </source>
</reference>
<accession>A0ABU6Y6A6</accession>
<protein>
    <submittedName>
        <fullName evidence="2">Uncharacterized protein</fullName>
    </submittedName>
</protein>